<evidence type="ECO:0000259" key="1">
    <source>
        <dbReference type="Pfam" id="PF23673"/>
    </source>
</evidence>
<dbReference type="EMBL" id="CP092624">
    <property type="protein sequence ID" value="UMM37556.1"/>
    <property type="molecule type" value="Genomic_DNA"/>
</dbReference>
<keyword evidence="3" id="KW-1185">Reference proteome</keyword>
<gene>
    <name evidence="2" type="ORF">L5515_009288</name>
</gene>
<protein>
    <recommendedName>
        <fullName evidence="1">DUF7154 domain-containing protein</fullName>
    </recommendedName>
</protein>
<organism evidence="2 3">
    <name type="scientific">Caenorhabditis briggsae</name>
    <dbReference type="NCBI Taxonomy" id="6238"/>
    <lineage>
        <taxon>Eukaryota</taxon>
        <taxon>Metazoa</taxon>
        <taxon>Ecdysozoa</taxon>
        <taxon>Nematoda</taxon>
        <taxon>Chromadorea</taxon>
        <taxon>Rhabditida</taxon>
        <taxon>Rhabditina</taxon>
        <taxon>Rhabditomorpha</taxon>
        <taxon>Rhabditoidea</taxon>
        <taxon>Rhabditidae</taxon>
        <taxon>Peloderinae</taxon>
        <taxon>Caenorhabditis</taxon>
    </lineage>
</organism>
<proteinExistence type="predicted"/>
<dbReference type="AlphaFoldDB" id="A0AAE9F9J2"/>
<feature type="domain" description="DUF7154" evidence="1">
    <location>
        <begin position="208"/>
        <end position="318"/>
    </location>
</feature>
<dbReference type="PANTHER" id="PTHR23062">
    <property type="entry name" value="HYPOTHETICAL PROTEIN C.ELEGANS"/>
    <property type="match status" value="1"/>
</dbReference>
<dbReference type="Proteomes" id="UP000829354">
    <property type="component" value="Chromosome V"/>
</dbReference>
<accession>A0AAE9F9J2</accession>
<dbReference type="InterPro" id="IPR055578">
    <property type="entry name" value="DUF7154"/>
</dbReference>
<name>A0AAE9F9J2_CAEBR</name>
<dbReference type="Pfam" id="PF23673">
    <property type="entry name" value="DUF7154"/>
    <property type="match status" value="1"/>
</dbReference>
<reference evidence="2 3" key="1">
    <citation type="submission" date="2022-04" db="EMBL/GenBank/DDBJ databases">
        <title>Chromosome-level reference genomes for two strains of Caenorhabditis briggsae: an improved platform for comparative genomics.</title>
        <authorList>
            <person name="Stevens L."/>
            <person name="Andersen E."/>
        </authorList>
    </citation>
    <scope>NUCLEOTIDE SEQUENCE [LARGE SCALE GENOMIC DNA]</scope>
    <source>
        <strain evidence="2">VX34</strain>
        <tissue evidence="2">Whole-organism</tissue>
    </source>
</reference>
<evidence type="ECO:0000313" key="3">
    <source>
        <dbReference type="Proteomes" id="UP000829354"/>
    </source>
</evidence>
<sequence length="329" mass="37720">MTAKKIGVWRKSSCTRASDSTILYAYSTDIDDFTFRTASGRIVFDNTNRHTIYKTYANIRFDTLEEEEIQYHSDYQSFNASIFSRPPNATLRYGNSDKGSDVYRVLRSFLDNQKKVPLCGAFVAIIVKRYPDERAVHISDIISQLRDNHIFVYIVVHDRKSGGYNADTLFDVAYKTNGYCIFDSGNNFWVSAINILEPNSCIYQFHSKNFVVSGSGRIDVGVFQAPFPSGYSYQLLVVHTLQNHSLKYAHLNYTIVSLDESFVFTGPDQGSGWPQFGTGIIAYPRLNGSVEYKWTIDYNYYSTEEKQPQVIETRMYSSIYHDFLPLPDN</sequence>
<dbReference type="PANTHER" id="PTHR23062:SF3">
    <property type="entry name" value="ANF_RECEPTOR DOMAIN-CONTAINING PROTEIN-RELATED"/>
    <property type="match status" value="1"/>
</dbReference>
<evidence type="ECO:0000313" key="2">
    <source>
        <dbReference type="EMBL" id="UMM37556.1"/>
    </source>
</evidence>